<name>I4I1T4_MICAE</name>
<proteinExistence type="predicted"/>
<gene>
    <name evidence="1" type="ORF">MICAH_50002</name>
</gene>
<comment type="caution">
    <text evidence="1">The sequence shown here is derived from an EMBL/GenBank/DDBJ whole genome shotgun (WGS) entry which is preliminary data.</text>
</comment>
<dbReference type="HOGENOM" id="CLU_1433018_0_0_3"/>
<evidence type="ECO:0000313" key="1">
    <source>
        <dbReference type="EMBL" id="CCI28258.1"/>
    </source>
</evidence>
<dbReference type="RefSeq" id="WP_002795428.1">
    <property type="nucleotide sequence ID" value="NZ_HE973722.1"/>
</dbReference>
<sequence>MNHRLVGDEPGLWAYYRFDEGFGDRLYDQTENAFHGSIKGATWVKSEAPIGDHPGLQRNSFSLKSGSDERQIASGLASVLYHQQEKIATGYDQQEKPAKRNARVMLTFGTRNSVTPDQNFIAALDFAVSREGKIAQVPDCLTLPSLQKGNTANQDLDAVSRLQEEISTLKASINQLATDSATHLQGERN</sequence>
<dbReference type="EMBL" id="CAIO01000445">
    <property type="protein sequence ID" value="CCI28258.1"/>
    <property type="molecule type" value="Genomic_DNA"/>
</dbReference>
<reference evidence="1 2" key="1">
    <citation type="submission" date="2012-04" db="EMBL/GenBank/DDBJ databases">
        <authorList>
            <person name="Genoscope - CEA"/>
        </authorList>
    </citation>
    <scope>NUCLEOTIDE SEQUENCE [LARGE SCALE GENOMIC DNA]</scope>
    <source>
        <strain evidence="1 2">9809</strain>
    </source>
</reference>
<accession>I4I1T4</accession>
<organism evidence="1 2">
    <name type="scientific">Microcystis aeruginosa PCC 9809</name>
    <dbReference type="NCBI Taxonomy" id="1160285"/>
    <lineage>
        <taxon>Bacteria</taxon>
        <taxon>Bacillati</taxon>
        <taxon>Cyanobacteriota</taxon>
        <taxon>Cyanophyceae</taxon>
        <taxon>Oscillatoriophycideae</taxon>
        <taxon>Chroococcales</taxon>
        <taxon>Microcystaceae</taxon>
        <taxon>Microcystis</taxon>
    </lineage>
</organism>
<protein>
    <submittedName>
        <fullName evidence="1">Uncharacterized protein</fullName>
    </submittedName>
</protein>
<dbReference type="Proteomes" id="UP000004775">
    <property type="component" value="Unassembled WGS sequence"/>
</dbReference>
<evidence type="ECO:0000313" key="2">
    <source>
        <dbReference type="Proteomes" id="UP000004775"/>
    </source>
</evidence>
<dbReference type="AlphaFoldDB" id="I4I1T4"/>